<dbReference type="Pfam" id="PF01555">
    <property type="entry name" value="N6_N4_Mtase"/>
    <property type="match status" value="1"/>
</dbReference>
<evidence type="ECO:0000256" key="1">
    <source>
        <dbReference type="ARBA" id="ARBA00022603"/>
    </source>
</evidence>
<organism evidence="4 5">
    <name type="scientific">Labilithrix luteola</name>
    <dbReference type="NCBI Taxonomy" id="1391654"/>
    <lineage>
        <taxon>Bacteria</taxon>
        <taxon>Pseudomonadati</taxon>
        <taxon>Myxococcota</taxon>
        <taxon>Polyangia</taxon>
        <taxon>Polyangiales</taxon>
        <taxon>Labilitrichaceae</taxon>
        <taxon>Labilithrix</taxon>
    </lineage>
</organism>
<evidence type="ECO:0000313" key="4">
    <source>
        <dbReference type="EMBL" id="AKU99868.1"/>
    </source>
</evidence>
<dbReference type="STRING" id="1391654.AKJ09_06532"/>
<keyword evidence="2" id="KW-0808">Transferase</keyword>
<dbReference type="InterPro" id="IPR029063">
    <property type="entry name" value="SAM-dependent_MTases_sf"/>
</dbReference>
<evidence type="ECO:0000256" key="2">
    <source>
        <dbReference type="ARBA" id="ARBA00022679"/>
    </source>
</evidence>
<dbReference type="SUPFAM" id="SSF53335">
    <property type="entry name" value="S-adenosyl-L-methionine-dependent methyltransferases"/>
    <property type="match status" value="1"/>
</dbReference>
<dbReference type="GO" id="GO:0032259">
    <property type="term" value="P:methylation"/>
    <property type="evidence" value="ECO:0007669"/>
    <property type="project" value="UniProtKB-KW"/>
</dbReference>
<dbReference type="GO" id="GO:0008170">
    <property type="term" value="F:N-methyltransferase activity"/>
    <property type="evidence" value="ECO:0007669"/>
    <property type="project" value="InterPro"/>
</dbReference>
<accession>A0A0K1Q246</accession>
<dbReference type="AlphaFoldDB" id="A0A0K1Q246"/>
<proteinExistence type="predicted"/>
<reference evidence="4 5" key="1">
    <citation type="submission" date="2015-08" db="EMBL/GenBank/DDBJ databases">
        <authorList>
            <person name="Babu N.S."/>
            <person name="Beckwith C.J."/>
            <person name="Beseler K.G."/>
            <person name="Brison A."/>
            <person name="Carone J.V."/>
            <person name="Caskin T.P."/>
            <person name="Diamond M."/>
            <person name="Durham M.E."/>
            <person name="Foxe J.M."/>
            <person name="Go M."/>
            <person name="Henderson B.A."/>
            <person name="Jones I.B."/>
            <person name="McGettigan J.A."/>
            <person name="Micheletti S.J."/>
            <person name="Nasrallah M.E."/>
            <person name="Ortiz D."/>
            <person name="Piller C.R."/>
            <person name="Privatt S.R."/>
            <person name="Schneider S.L."/>
            <person name="Sharp S."/>
            <person name="Smith T.C."/>
            <person name="Stanton J.D."/>
            <person name="Ullery H.E."/>
            <person name="Wilson R.J."/>
            <person name="Serrano M.G."/>
            <person name="Buck G."/>
            <person name="Lee V."/>
            <person name="Wang Y."/>
            <person name="Carvalho R."/>
            <person name="Voegtly L."/>
            <person name="Shi R."/>
            <person name="Duckworth R."/>
            <person name="Johnson A."/>
            <person name="Loviza R."/>
            <person name="Walstead R."/>
            <person name="Shah Z."/>
            <person name="Kiflezghi M."/>
            <person name="Wade K."/>
            <person name="Ball S.L."/>
            <person name="Bradley K.W."/>
            <person name="Asai D.J."/>
            <person name="Bowman C.A."/>
            <person name="Russell D.A."/>
            <person name="Pope W.H."/>
            <person name="Jacobs-Sera D."/>
            <person name="Hendrix R.W."/>
            <person name="Hatfull G.F."/>
        </authorList>
    </citation>
    <scope>NUCLEOTIDE SEQUENCE [LARGE SCALE GENOMIC DNA]</scope>
    <source>
        <strain evidence="4 5">DSM 27648</strain>
    </source>
</reference>
<dbReference type="EMBL" id="CP012333">
    <property type="protein sequence ID" value="AKU99868.1"/>
    <property type="molecule type" value="Genomic_DNA"/>
</dbReference>
<gene>
    <name evidence="4" type="ORF">AKJ09_06532</name>
</gene>
<dbReference type="RefSeq" id="WP_169927980.1">
    <property type="nucleotide sequence ID" value="NZ_CP012333.1"/>
</dbReference>
<dbReference type="KEGG" id="llu:AKJ09_06532"/>
<dbReference type="InterPro" id="IPR002941">
    <property type="entry name" value="DNA_methylase_N4/N6"/>
</dbReference>
<keyword evidence="1" id="KW-0489">Methyltransferase</keyword>
<protein>
    <recommendedName>
        <fullName evidence="3">DNA methylase N-4/N-6 domain-containing protein</fullName>
    </recommendedName>
</protein>
<sequence>MDEQPESPTTATSSAQPTRRIVQAEAMAWMEGNAAEAGSSVVTSLPDVSELGGTSLEAWRQWFVSAARHVIRWTPDEGVSIFYQSDIRVQGAWIDKGYLIMRAAEEERAHVIWHKIVCRKPPGTTSLGRPSYSHMICVSKKLREPARRPGPDVLPDAGHMPWSRAMGVEACRVACAYLRDETSTRIVVDPFCGRGTVLAVANDLGFHAVGVDLSAKRVRAARRLSTTS</sequence>
<keyword evidence="5" id="KW-1185">Reference proteome</keyword>
<feature type="domain" description="DNA methylase N-4/N-6" evidence="3">
    <location>
        <begin position="185"/>
        <end position="222"/>
    </location>
</feature>
<evidence type="ECO:0000313" key="5">
    <source>
        <dbReference type="Proteomes" id="UP000064967"/>
    </source>
</evidence>
<dbReference type="Gene3D" id="3.40.50.150">
    <property type="entry name" value="Vaccinia Virus protein VP39"/>
    <property type="match status" value="1"/>
</dbReference>
<evidence type="ECO:0000259" key="3">
    <source>
        <dbReference type="Pfam" id="PF01555"/>
    </source>
</evidence>
<dbReference type="Proteomes" id="UP000064967">
    <property type="component" value="Chromosome"/>
</dbReference>
<dbReference type="GO" id="GO:0003677">
    <property type="term" value="F:DNA binding"/>
    <property type="evidence" value="ECO:0007669"/>
    <property type="project" value="InterPro"/>
</dbReference>
<name>A0A0K1Q246_9BACT</name>